<dbReference type="RefSeq" id="WP_202826725.1">
    <property type="nucleotide sequence ID" value="NZ_JAEUXJ010000006.1"/>
</dbReference>
<dbReference type="InterPro" id="IPR009506">
    <property type="entry name" value="YjiS-like"/>
</dbReference>
<protein>
    <submittedName>
        <fullName evidence="2">DUF1127 domain-containing protein</fullName>
    </submittedName>
</protein>
<accession>A0ABS1V8D0</accession>
<organism evidence="2 3">
    <name type="scientific">Belnapia mucosa</name>
    <dbReference type="NCBI Taxonomy" id="2804532"/>
    <lineage>
        <taxon>Bacteria</taxon>
        <taxon>Pseudomonadati</taxon>
        <taxon>Pseudomonadota</taxon>
        <taxon>Alphaproteobacteria</taxon>
        <taxon>Acetobacterales</taxon>
        <taxon>Roseomonadaceae</taxon>
        <taxon>Belnapia</taxon>
    </lineage>
</organism>
<reference evidence="2 3" key="1">
    <citation type="submission" date="2021-01" db="EMBL/GenBank/DDBJ databases">
        <title>Belnapia mucosa sp. nov. and Belnapia arida sp. nov., isolated from the Tabernas Desert (Almeria, Spain).</title>
        <authorList>
            <person name="Molina-Menor E."/>
            <person name="Vidal-Verdu A."/>
            <person name="Calonge A."/>
            <person name="Satari L."/>
            <person name="Pereto Magraner J."/>
            <person name="Porcar Miralles M."/>
        </authorList>
    </citation>
    <scope>NUCLEOTIDE SEQUENCE [LARGE SCALE GENOMIC DNA]</scope>
    <source>
        <strain evidence="2 3">T6</strain>
    </source>
</reference>
<evidence type="ECO:0000313" key="2">
    <source>
        <dbReference type="EMBL" id="MBL6456994.1"/>
    </source>
</evidence>
<dbReference type="EMBL" id="JAEUXJ010000006">
    <property type="protein sequence ID" value="MBL6456994.1"/>
    <property type="molecule type" value="Genomic_DNA"/>
</dbReference>
<dbReference type="Proteomes" id="UP000606490">
    <property type="component" value="Unassembled WGS sequence"/>
</dbReference>
<dbReference type="Pfam" id="PF06568">
    <property type="entry name" value="YjiS-like"/>
    <property type="match status" value="1"/>
</dbReference>
<gene>
    <name evidence="2" type="ORF">JMJ55_16775</name>
</gene>
<proteinExistence type="predicted"/>
<feature type="domain" description="YjiS-like" evidence="1">
    <location>
        <begin position="25"/>
        <end position="55"/>
    </location>
</feature>
<sequence>MAILNIPTRSIPLPWPSRPVLPGLRAMLRAAITRRQLAEMDERMLSDIGISRVDALREADRLPWDIGPPRV</sequence>
<evidence type="ECO:0000259" key="1">
    <source>
        <dbReference type="Pfam" id="PF06568"/>
    </source>
</evidence>
<name>A0ABS1V8D0_9PROT</name>
<evidence type="ECO:0000313" key="3">
    <source>
        <dbReference type="Proteomes" id="UP000606490"/>
    </source>
</evidence>
<comment type="caution">
    <text evidence="2">The sequence shown here is derived from an EMBL/GenBank/DDBJ whole genome shotgun (WGS) entry which is preliminary data.</text>
</comment>
<keyword evidence="3" id="KW-1185">Reference proteome</keyword>